<feature type="compositionally biased region" description="Acidic residues" evidence="1">
    <location>
        <begin position="1"/>
        <end position="10"/>
    </location>
</feature>
<sequence>VLEEYEDDDNNNNSTDADSVDSEYNNESQEDEHQQFDDETEEEKEEENDDDAVSESLSNAPHGKPSFLHETHSDDVPESPSISASNIPNPTQPVNAYIKIAPLPIFRGTPNESPITHLSRFNKVCRANNASSIEMQKKIFPVTLEEEPALWYDLNIEPYYLSLSWDEIKLSFLQAYYEIEPIEELRTELMGIHQGEKERVRSYFLRLQWILKRWPEHGLEDDVIKGIFLNGLKNEFHDWVLMQKPKSLIDALRLAFDFEHVRRIRGKKEMVSTCGFCEGPHEESICGVSEGMKELWRQSGKKEGSDNRAAKDLFRSFSMGESSGLGKIEMNEGEKVGESVFTISLSIVDWTQFLEGLLRRSSSTLLLRRHRPHHHRTPPQLCPLSHHLAPPFASSATPLNYVILRAGLN</sequence>
<proteinExistence type="predicted"/>
<feature type="compositionally biased region" description="Low complexity" evidence="1">
    <location>
        <begin position="78"/>
        <end position="89"/>
    </location>
</feature>
<protein>
    <recommendedName>
        <fullName evidence="2">Retrotransposon gag domain-containing protein</fullName>
    </recommendedName>
</protein>
<feature type="domain" description="Retrotransposon gag" evidence="2">
    <location>
        <begin position="138"/>
        <end position="233"/>
    </location>
</feature>
<comment type="caution">
    <text evidence="3">The sequence shown here is derived from an EMBL/GenBank/DDBJ whole genome shotgun (WGS) entry which is preliminary data.</text>
</comment>
<dbReference type="PANTHER" id="PTHR33223:SF6">
    <property type="entry name" value="CCHC-TYPE DOMAIN-CONTAINING PROTEIN"/>
    <property type="match status" value="1"/>
</dbReference>
<name>A0A2K3LBD9_TRIPR</name>
<evidence type="ECO:0000259" key="2">
    <source>
        <dbReference type="Pfam" id="PF03732"/>
    </source>
</evidence>
<organism evidence="3 4">
    <name type="scientific">Trifolium pratense</name>
    <name type="common">Red clover</name>
    <dbReference type="NCBI Taxonomy" id="57577"/>
    <lineage>
        <taxon>Eukaryota</taxon>
        <taxon>Viridiplantae</taxon>
        <taxon>Streptophyta</taxon>
        <taxon>Embryophyta</taxon>
        <taxon>Tracheophyta</taxon>
        <taxon>Spermatophyta</taxon>
        <taxon>Magnoliopsida</taxon>
        <taxon>eudicotyledons</taxon>
        <taxon>Gunneridae</taxon>
        <taxon>Pentapetalae</taxon>
        <taxon>rosids</taxon>
        <taxon>fabids</taxon>
        <taxon>Fabales</taxon>
        <taxon>Fabaceae</taxon>
        <taxon>Papilionoideae</taxon>
        <taxon>50 kb inversion clade</taxon>
        <taxon>NPAAA clade</taxon>
        <taxon>Hologalegina</taxon>
        <taxon>IRL clade</taxon>
        <taxon>Trifolieae</taxon>
        <taxon>Trifolium</taxon>
    </lineage>
</organism>
<feature type="region of interest" description="Disordered" evidence="1">
    <location>
        <begin position="1"/>
        <end position="91"/>
    </location>
</feature>
<reference evidence="3 4" key="1">
    <citation type="journal article" date="2014" name="Am. J. Bot.">
        <title>Genome assembly and annotation for red clover (Trifolium pratense; Fabaceae).</title>
        <authorList>
            <person name="Istvanek J."/>
            <person name="Jaros M."/>
            <person name="Krenek A."/>
            <person name="Repkova J."/>
        </authorList>
    </citation>
    <scope>NUCLEOTIDE SEQUENCE [LARGE SCALE GENOMIC DNA]</scope>
    <source>
        <strain evidence="4">cv. Tatra</strain>
        <tissue evidence="3">Young leaves</tissue>
    </source>
</reference>
<dbReference type="Proteomes" id="UP000236291">
    <property type="component" value="Unassembled WGS sequence"/>
</dbReference>
<evidence type="ECO:0000313" key="4">
    <source>
        <dbReference type="Proteomes" id="UP000236291"/>
    </source>
</evidence>
<dbReference type="ExpressionAtlas" id="A0A2K3LBD9">
    <property type="expression patterns" value="baseline"/>
</dbReference>
<dbReference type="AlphaFoldDB" id="A0A2K3LBD9"/>
<reference evidence="3 4" key="2">
    <citation type="journal article" date="2017" name="Front. Plant Sci.">
        <title>Gene Classification and Mining of Molecular Markers Useful in Red Clover (Trifolium pratense) Breeding.</title>
        <authorList>
            <person name="Istvanek J."/>
            <person name="Dluhosova J."/>
            <person name="Dluhos P."/>
            <person name="Patkova L."/>
            <person name="Nedelnik J."/>
            <person name="Repkova J."/>
        </authorList>
    </citation>
    <scope>NUCLEOTIDE SEQUENCE [LARGE SCALE GENOMIC DNA]</scope>
    <source>
        <strain evidence="4">cv. Tatra</strain>
        <tissue evidence="3">Young leaves</tissue>
    </source>
</reference>
<evidence type="ECO:0000313" key="3">
    <source>
        <dbReference type="EMBL" id="PNX75849.1"/>
    </source>
</evidence>
<feature type="non-terminal residue" evidence="3">
    <location>
        <position position="1"/>
    </location>
</feature>
<feature type="compositionally biased region" description="Acidic residues" evidence="1">
    <location>
        <begin position="37"/>
        <end position="53"/>
    </location>
</feature>
<dbReference type="EMBL" id="ASHM01029718">
    <property type="protein sequence ID" value="PNX75849.1"/>
    <property type="molecule type" value="Genomic_DNA"/>
</dbReference>
<accession>A0A2K3LBD9</accession>
<dbReference type="InterPro" id="IPR005162">
    <property type="entry name" value="Retrotrans_gag_dom"/>
</dbReference>
<dbReference type="PANTHER" id="PTHR33223">
    <property type="entry name" value="CCHC-TYPE DOMAIN-CONTAINING PROTEIN"/>
    <property type="match status" value="1"/>
</dbReference>
<dbReference type="Pfam" id="PF03732">
    <property type="entry name" value="Retrotrans_gag"/>
    <property type="match status" value="1"/>
</dbReference>
<evidence type="ECO:0000256" key="1">
    <source>
        <dbReference type="SAM" id="MobiDB-lite"/>
    </source>
</evidence>
<gene>
    <name evidence="3" type="ORF">L195_g031791</name>
</gene>